<dbReference type="AlphaFoldDB" id="A0A7D5XF28"/>
<feature type="short sequence motif" description="'KMSKS' region" evidence="11">
    <location>
        <begin position="521"/>
        <end position="525"/>
    </location>
</feature>
<dbReference type="InterPro" id="IPR001412">
    <property type="entry name" value="aa-tRNA-synth_I_CS"/>
</dbReference>
<evidence type="ECO:0000256" key="1">
    <source>
        <dbReference type="ARBA" id="ARBA00004496"/>
    </source>
</evidence>
<dbReference type="InterPro" id="IPR014729">
    <property type="entry name" value="Rossmann-like_a/b/a_fold"/>
</dbReference>
<evidence type="ECO:0000256" key="5">
    <source>
        <dbReference type="ARBA" id="ARBA00022840"/>
    </source>
</evidence>
<dbReference type="GO" id="GO:0005829">
    <property type="term" value="C:cytosol"/>
    <property type="evidence" value="ECO:0007669"/>
    <property type="project" value="TreeGrafter"/>
</dbReference>
<dbReference type="InterPro" id="IPR002300">
    <property type="entry name" value="aa-tRNA-synth_Ia"/>
</dbReference>
<feature type="short sequence motif" description="'HIGH' region" evidence="11">
    <location>
        <begin position="42"/>
        <end position="52"/>
    </location>
</feature>
<evidence type="ECO:0000256" key="10">
    <source>
        <dbReference type="ARBA" id="ARBA00061452"/>
    </source>
</evidence>
<dbReference type="PROSITE" id="PS00178">
    <property type="entry name" value="AA_TRNA_LIGASE_I"/>
    <property type="match status" value="1"/>
</dbReference>
<evidence type="ECO:0000259" key="12">
    <source>
        <dbReference type="Pfam" id="PF00133"/>
    </source>
</evidence>
<dbReference type="GO" id="GO:0002161">
    <property type="term" value="F:aminoacyl-tRNA deacylase activity"/>
    <property type="evidence" value="ECO:0007669"/>
    <property type="project" value="InterPro"/>
</dbReference>
<dbReference type="PANTHER" id="PTHR11946">
    <property type="entry name" value="VALYL-TRNA SYNTHETASES"/>
    <property type="match status" value="1"/>
</dbReference>
<gene>
    <name evidence="11" type="primary">valS</name>
    <name evidence="14" type="ORF">Sv326_0758</name>
</gene>
<dbReference type="CDD" id="cd07962">
    <property type="entry name" value="Anticodon_Ia_Val"/>
    <property type="match status" value="1"/>
</dbReference>
<keyword evidence="6 11" id="KW-0648">Protein biosynthesis</keyword>
<dbReference type="SUPFAM" id="SSF52374">
    <property type="entry name" value="Nucleotidylyl transferase"/>
    <property type="match status" value="1"/>
</dbReference>
<evidence type="ECO:0000256" key="8">
    <source>
        <dbReference type="ARBA" id="ARBA00047552"/>
    </source>
</evidence>
<keyword evidence="4 11" id="KW-0547">Nucleotide-binding</keyword>
<name>A0A7D5XF28_FERL1</name>
<evidence type="ECO:0000313" key="15">
    <source>
        <dbReference type="Proteomes" id="UP000510821"/>
    </source>
</evidence>
<feature type="binding site" evidence="11">
    <location>
        <position position="524"/>
    </location>
    <ligand>
        <name>ATP</name>
        <dbReference type="ChEBI" id="CHEBI:30616"/>
    </ligand>
</feature>
<comment type="domain">
    <text evidence="11">ValRS has two distinct active sites: one for aminoacylation and one for editing. The misactivated threonine is translocated from the active site to the editing site.</text>
</comment>
<dbReference type="Gene3D" id="3.40.50.620">
    <property type="entry name" value="HUPs"/>
    <property type="match status" value="2"/>
</dbReference>
<dbReference type="NCBIfam" id="NF009687">
    <property type="entry name" value="PRK13208.1"/>
    <property type="match status" value="1"/>
</dbReference>
<evidence type="ECO:0000259" key="13">
    <source>
        <dbReference type="Pfam" id="PF08264"/>
    </source>
</evidence>
<dbReference type="InterPro" id="IPR013155">
    <property type="entry name" value="M/V/L/I-tRNA-synth_anticd-bd"/>
</dbReference>
<protein>
    <recommendedName>
        <fullName evidence="11">Valine--tRNA ligase</fullName>
        <ecNumber evidence="11">6.1.1.9</ecNumber>
    </recommendedName>
    <alternativeName>
        <fullName evidence="11">Valyl-tRNA synthetase</fullName>
        <shortName evidence="11">ValRS</shortName>
    </alternativeName>
</protein>
<sequence>MLGQYAPHEFEEKLRKRWEELRLHEFDEKSRREVFVIDTPPPFPTGEFHIGNTLNWCYMDFVARYKRMQGYNVLFPQGWDCHGFPTEVKVEKKHGRLSREEFKCKCLEWTNEVVGTMKPQMREMGFSIDWRQEYYTIDREYHRKVQYSILKMFEKGLVYRAKHPVLWCTCCESAIAKAETDEVERETTLDYISFSCEGKPLIIATTRPELLHACVAVLVHPDDERYKKLHGKTAIVPLFNREVKILPDADVDPKFGTGIVMVCTFGDKQDVVWAYRYNLPVIEAMDSRGKLLNSGKFTGLKSEQAREKILEELSSLKLVGKKEKLKQMVKIHDRCKKPVEFLQSAQWFMKLKGHEEEVIKAAYEMRWVPSHAIQLLVDWCKGLEWDWCFSRQRVFGIPVPFWYCENCDCVIAPAYSNLPVDPTNDKPPIERCPKCEGKLIGESSVCDGWVDSSITPLVIAGWPDDEKKFTLLYPSSLRPQGTDIIRTWAFYTIYRCLMLTGKPCFKDVLINGMVCGSDGRKMSKSLGNYVEAKDVIAKSSVDSLRIWAALSGSTGKDNIFYWKDVNYAHSFLNKLWNASKFIETFLKDYDEEGKMKLRTTDRWILSKLNKLVESCTTATENYDFYSAITTITEFFWHEFCDYYLEEVKHRLYQKDKYGDESARAAQYTLKTVLATTLKLLSPFAAYTTDELFASLFSKEGSIHSENWPRVNKKTIDDESEKTVELLNRILSEVRKFKMSNRLSLNAELSSLKVKVENPEQLEKVTEEMEAVGRVKKIDISKGEFSVVIKR</sequence>
<dbReference type="GO" id="GO:0005524">
    <property type="term" value="F:ATP binding"/>
    <property type="evidence" value="ECO:0007669"/>
    <property type="project" value="UniProtKB-UniRule"/>
</dbReference>
<evidence type="ECO:0000256" key="9">
    <source>
        <dbReference type="ARBA" id="ARBA00055630"/>
    </source>
</evidence>
<comment type="catalytic activity">
    <reaction evidence="8 11">
        <text>tRNA(Val) + L-valine + ATP = L-valyl-tRNA(Val) + AMP + diphosphate</text>
        <dbReference type="Rhea" id="RHEA:10704"/>
        <dbReference type="Rhea" id="RHEA-COMP:9672"/>
        <dbReference type="Rhea" id="RHEA-COMP:9708"/>
        <dbReference type="ChEBI" id="CHEBI:30616"/>
        <dbReference type="ChEBI" id="CHEBI:33019"/>
        <dbReference type="ChEBI" id="CHEBI:57762"/>
        <dbReference type="ChEBI" id="CHEBI:78442"/>
        <dbReference type="ChEBI" id="CHEBI:78537"/>
        <dbReference type="ChEBI" id="CHEBI:456215"/>
        <dbReference type="EC" id="6.1.1.9"/>
    </reaction>
</comment>
<dbReference type="Gene3D" id="1.10.730.10">
    <property type="entry name" value="Isoleucyl-tRNA Synthetase, Domain 1"/>
    <property type="match status" value="1"/>
</dbReference>
<keyword evidence="2 11" id="KW-0963">Cytoplasm</keyword>
<dbReference type="GO" id="GO:0004832">
    <property type="term" value="F:valine-tRNA ligase activity"/>
    <property type="evidence" value="ECO:0007669"/>
    <property type="project" value="UniProtKB-UniRule"/>
</dbReference>
<evidence type="ECO:0000313" key="14">
    <source>
        <dbReference type="EMBL" id="QLJ52933.1"/>
    </source>
</evidence>
<organism evidence="14 15">
    <name type="scientific">Fermentimicrarchaeum limneticum</name>
    <dbReference type="NCBI Taxonomy" id="2795018"/>
    <lineage>
        <taxon>Archaea</taxon>
        <taxon>Candidatus Micrarchaeota</taxon>
        <taxon>Candidatus Fermentimicrarchaeales</taxon>
        <taxon>Candidatus Fermentimicrarchaeaceae</taxon>
        <taxon>Candidatus Fermentimicrarchaeum</taxon>
    </lineage>
</organism>
<dbReference type="FunFam" id="3.40.50.620:FF:000192">
    <property type="entry name" value="Valine--tRNA ligase"/>
    <property type="match status" value="1"/>
</dbReference>
<reference evidence="15" key="1">
    <citation type="submission" date="2020-07" db="EMBL/GenBank/DDBJ databases">
        <title>Metabolic diversity and evolutionary history of the archaeal phylum ###Micrarchaeota### uncovered from a freshwater lake metagenome.</title>
        <authorList>
            <person name="Kadnikov V.V."/>
            <person name="Savvichev A.S."/>
            <person name="Mardanov A.V."/>
            <person name="Beletsky A.V."/>
            <person name="Chupakov A.V."/>
            <person name="Kokryatskaya N.M."/>
            <person name="Pimenov N.V."/>
            <person name="Ravin N.V."/>
        </authorList>
    </citation>
    <scope>NUCLEOTIDE SEQUENCE [LARGE SCALE GENOMIC DNA]</scope>
</reference>
<evidence type="ECO:0000256" key="6">
    <source>
        <dbReference type="ARBA" id="ARBA00022917"/>
    </source>
</evidence>
<dbReference type="Proteomes" id="UP000510821">
    <property type="component" value="Chromosome"/>
</dbReference>
<dbReference type="InterPro" id="IPR033705">
    <property type="entry name" value="Anticodon_Ia_Val"/>
</dbReference>
<proteinExistence type="inferred from homology"/>
<evidence type="ECO:0000256" key="3">
    <source>
        <dbReference type="ARBA" id="ARBA00022598"/>
    </source>
</evidence>
<dbReference type="KEGG" id="flt:Sv326_0758"/>
<dbReference type="InterPro" id="IPR009080">
    <property type="entry name" value="tRNAsynth_Ia_anticodon-bd"/>
</dbReference>
<feature type="domain" description="Methionyl/Valyl/Leucyl/Isoleucyl-tRNA synthetase anticodon-binding" evidence="13">
    <location>
        <begin position="601"/>
        <end position="749"/>
    </location>
</feature>
<keyword evidence="5 11" id="KW-0067">ATP-binding</keyword>
<keyword evidence="3 11" id="KW-0436">Ligase</keyword>
<dbReference type="InterPro" id="IPR002303">
    <property type="entry name" value="Valyl-tRNA_ligase"/>
</dbReference>
<evidence type="ECO:0000256" key="2">
    <source>
        <dbReference type="ARBA" id="ARBA00022490"/>
    </source>
</evidence>
<dbReference type="InterPro" id="IPR009008">
    <property type="entry name" value="Val/Leu/Ile-tRNA-synth_edit"/>
</dbReference>
<dbReference type="SUPFAM" id="SSF47323">
    <property type="entry name" value="Anticodon-binding domain of a subclass of class I aminoacyl-tRNA synthetases"/>
    <property type="match status" value="1"/>
</dbReference>
<feature type="domain" description="Aminoacyl-tRNA synthetase class Ia" evidence="12">
    <location>
        <begin position="16"/>
        <end position="557"/>
    </location>
</feature>
<comment type="function">
    <text evidence="9 11">Catalyzes the attachment of valine to tRNA(Val). As ValRS can inadvertently accommodate and process structurally similar amino acids such as threonine, to avoid such errors, it has a 'posttransfer' editing activity that hydrolyzes mischarged Thr-tRNA(Val) in a tRNA-dependent manner.</text>
</comment>
<dbReference type="NCBIfam" id="TIGR00422">
    <property type="entry name" value="valS"/>
    <property type="match status" value="1"/>
</dbReference>
<dbReference type="PRINTS" id="PR00986">
    <property type="entry name" value="TRNASYNTHVAL"/>
</dbReference>
<evidence type="ECO:0000256" key="11">
    <source>
        <dbReference type="HAMAP-Rule" id="MF_02005"/>
    </source>
</evidence>
<keyword evidence="7 11" id="KW-0030">Aminoacyl-tRNA synthetase</keyword>
<dbReference type="HAMAP" id="MF_02005">
    <property type="entry name" value="Val_tRNA_synth_type2"/>
    <property type="match status" value="1"/>
</dbReference>
<dbReference type="Pfam" id="PF00133">
    <property type="entry name" value="tRNA-synt_1"/>
    <property type="match status" value="1"/>
</dbReference>
<dbReference type="Pfam" id="PF08264">
    <property type="entry name" value="Anticodon_1"/>
    <property type="match status" value="1"/>
</dbReference>
<accession>A0A7D5XF28</accession>
<dbReference type="PANTHER" id="PTHR11946:SF93">
    <property type="entry name" value="VALINE--TRNA LIGASE, CHLOROPLASTIC_MITOCHONDRIAL 2"/>
    <property type="match status" value="1"/>
</dbReference>
<dbReference type="SUPFAM" id="SSF50677">
    <property type="entry name" value="ValRS/IleRS/LeuRS editing domain"/>
    <property type="match status" value="1"/>
</dbReference>
<comment type="similarity">
    <text evidence="10 11">Belongs to the class-I aminoacyl-tRNA synthetase family. ValS type 2 subfamily.</text>
</comment>
<dbReference type="GO" id="GO:0006438">
    <property type="term" value="P:valyl-tRNA aminoacylation"/>
    <property type="evidence" value="ECO:0007669"/>
    <property type="project" value="UniProtKB-UniRule"/>
</dbReference>
<dbReference type="EC" id="6.1.1.9" evidence="11"/>
<evidence type="ECO:0000256" key="7">
    <source>
        <dbReference type="ARBA" id="ARBA00023146"/>
    </source>
</evidence>
<dbReference type="EMBL" id="CP058998">
    <property type="protein sequence ID" value="QLJ52933.1"/>
    <property type="molecule type" value="Genomic_DNA"/>
</dbReference>
<evidence type="ECO:0000256" key="4">
    <source>
        <dbReference type="ARBA" id="ARBA00022741"/>
    </source>
</evidence>
<comment type="subcellular location">
    <subcellularLocation>
        <location evidence="1 11">Cytoplasm</location>
    </subcellularLocation>
</comment>
<dbReference type="InterPro" id="IPR022874">
    <property type="entry name" value="Valine-tRNA_ligase_type_2"/>
</dbReference>